<dbReference type="GO" id="GO:0004930">
    <property type="term" value="F:G protein-coupled receptor activity"/>
    <property type="evidence" value="ECO:0007669"/>
    <property type="project" value="UniProtKB-KW"/>
</dbReference>
<dbReference type="InterPro" id="IPR017452">
    <property type="entry name" value="GPCR_Rhodpsn_7TM"/>
</dbReference>
<organism evidence="13 14">
    <name type="scientific">Oryctolagus cuniculus</name>
    <name type="common">Rabbit</name>
    <dbReference type="NCBI Taxonomy" id="9986"/>
    <lineage>
        <taxon>Eukaryota</taxon>
        <taxon>Metazoa</taxon>
        <taxon>Chordata</taxon>
        <taxon>Craniata</taxon>
        <taxon>Vertebrata</taxon>
        <taxon>Euteleostomi</taxon>
        <taxon>Mammalia</taxon>
        <taxon>Eutheria</taxon>
        <taxon>Euarchontoglires</taxon>
        <taxon>Glires</taxon>
        <taxon>Lagomorpha</taxon>
        <taxon>Leporidae</taxon>
        <taxon>Oryctolagus</taxon>
    </lineage>
</organism>
<dbReference type="PANTHER" id="PTHR11334">
    <property type="entry name" value="MAS-RELATED G-PROTEIN COUPLED RECEPTOR"/>
    <property type="match status" value="1"/>
</dbReference>
<keyword evidence="6 11" id="KW-0472">Membrane</keyword>
<name>G1U023_RABIT</name>
<evidence type="ECO:0000256" key="7">
    <source>
        <dbReference type="ARBA" id="ARBA00023170"/>
    </source>
</evidence>
<accession>G1U023</accession>
<dbReference type="STRING" id="9986.ENSOCUP00000022700"/>
<feature type="transmembrane region" description="Helical" evidence="11">
    <location>
        <begin position="117"/>
        <end position="137"/>
    </location>
</feature>
<dbReference type="PROSITE" id="PS00237">
    <property type="entry name" value="G_PROTEIN_RECEP_F1_1"/>
    <property type="match status" value="1"/>
</dbReference>
<keyword evidence="3 9" id="KW-0812">Transmembrane</keyword>
<keyword evidence="8 9" id="KW-0807">Transducer</keyword>
<evidence type="ECO:0000256" key="4">
    <source>
        <dbReference type="ARBA" id="ARBA00022989"/>
    </source>
</evidence>
<dbReference type="SUPFAM" id="SSF81321">
    <property type="entry name" value="Family A G protein-coupled receptor-like"/>
    <property type="match status" value="1"/>
</dbReference>
<dbReference type="GO" id="GO:0005886">
    <property type="term" value="C:plasma membrane"/>
    <property type="evidence" value="ECO:0007669"/>
    <property type="project" value="UniProtKB-SubCell"/>
</dbReference>
<dbReference type="PRINTS" id="PR02108">
    <property type="entry name" value="MRGPCRFAMILY"/>
</dbReference>
<evidence type="ECO:0000256" key="10">
    <source>
        <dbReference type="SAM" id="MobiDB-lite"/>
    </source>
</evidence>
<keyword evidence="5 9" id="KW-0297">G-protein coupled receptor</keyword>
<dbReference type="InParanoid" id="G1U023"/>
<feature type="transmembrane region" description="Helical" evidence="11">
    <location>
        <begin position="158"/>
        <end position="179"/>
    </location>
</feature>
<protein>
    <recommendedName>
        <fullName evidence="12">G-protein coupled receptors family 1 profile domain-containing protein</fullName>
    </recommendedName>
</protein>
<evidence type="ECO:0000256" key="9">
    <source>
        <dbReference type="RuleBase" id="RU000688"/>
    </source>
</evidence>
<dbReference type="PANTHER" id="PTHR11334:SF29">
    <property type="entry name" value="MAS-RELATED G-PROTEIN COUPLED RECEPTOR MEMBER X2"/>
    <property type="match status" value="1"/>
</dbReference>
<feature type="compositionally biased region" description="Polar residues" evidence="10">
    <location>
        <begin position="337"/>
        <end position="351"/>
    </location>
</feature>
<evidence type="ECO:0000313" key="13">
    <source>
        <dbReference type="Ensembl" id="ENSOCUP00000022700.2"/>
    </source>
</evidence>
<keyword evidence="14" id="KW-1185">Reference proteome</keyword>
<evidence type="ECO:0000256" key="1">
    <source>
        <dbReference type="ARBA" id="ARBA00004651"/>
    </source>
</evidence>
<feature type="transmembrane region" description="Helical" evidence="11">
    <location>
        <begin position="274"/>
        <end position="294"/>
    </location>
</feature>
<feature type="region of interest" description="Disordered" evidence="10">
    <location>
        <begin position="320"/>
        <end position="351"/>
    </location>
</feature>
<sequence>MEERSTNGGFLHMNTTISTWETELTPTNASNQALPQWPFKVKILILALVDLIIALVGLAGNAAVLWLLGFRMRRNTFSIYILNLAAADFLFLCSHIMHSLLKLIQLLQSIYVYLPRFLLTLTAFPYIVGLSMLSAISTERCLSIVWPIWHHYHRPRHLSAAICALLWALSLLLSFLGGYNCGIRFEKSNHYWCETFNSIIAGWTIVLCVVLSGSSLALLFRLFCSSRRMPLTRLYATILLSVLVFLLCGLPLGILQFVLFSIQNDSLNLQNLTWTLFILSGINSSTNPIIYFFVGSFRWKRGQTLQLVLQKALDDRAEMGKLGKRIPPETVEVPASHSPSNSLSTRVHSEK</sequence>
<keyword evidence="2" id="KW-1003">Cell membrane</keyword>
<reference evidence="13" key="2">
    <citation type="submission" date="2025-08" db="UniProtKB">
        <authorList>
            <consortium name="Ensembl"/>
        </authorList>
    </citation>
    <scope>IDENTIFICATION</scope>
    <source>
        <strain evidence="13">Thorbecke</strain>
    </source>
</reference>
<dbReference type="PaxDb" id="9986-ENSOCUP00000022700"/>
<dbReference type="EMBL" id="AAGW02037161">
    <property type="status" value="NOT_ANNOTATED_CDS"/>
    <property type="molecule type" value="Genomic_DNA"/>
</dbReference>
<reference evidence="13" key="3">
    <citation type="submission" date="2025-09" db="UniProtKB">
        <authorList>
            <consortium name="Ensembl"/>
        </authorList>
    </citation>
    <scope>IDENTIFICATION</scope>
    <source>
        <strain evidence="13">Thorbecke</strain>
    </source>
</reference>
<evidence type="ECO:0000256" key="5">
    <source>
        <dbReference type="ARBA" id="ARBA00023040"/>
    </source>
</evidence>
<feature type="domain" description="G-protein coupled receptors family 1 profile" evidence="12">
    <location>
        <begin position="60"/>
        <end position="291"/>
    </location>
</feature>
<dbReference type="Gene3D" id="1.20.1070.10">
    <property type="entry name" value="Rhodopsin 7-helix transmembrane proteins"/>
    <property type="match status" value="1"/>
</dbReference>
<comment type="subcellular location">
    <subcellularLocation>
        <location evidence="1">Cell membrane</location>
        <topology evidence="1">Multi-pass membrane protein</topology>
    </subcellularLocation>
</comment>
<evidence type="ECO:0000256" key="6">
    <source>
        <dbReference type="ARBA" id="ARBA00023136"/>
    </source>
</evidence>
<dbReference type="Proteomes" id="UP000001811">
    <property type="component" value="Chromosome 1"/>
</dbReference>
<dbReference type="HOGENOM" id="CLU_009579_4_1_1"/>
<feature type="transmembrane region" description="Helical" evidence="11">
    <location>
        <begin position="199"/>
        <end position="222"/>
    </location>
</feature>
<keyword evidence="7 9" id="KW-0675">Receptor</keyword>
<dbReference type="eggNOG" id="ENOG502RTWA">
    <property type="taxonomic scope" value="Eukaryota"/>
</dbReference>
<evidence type="ECO:0000256" key="3">
    <source>
        <dbReference type="ARBA" id="ARBA00022692"/>
    </source>
</evidence>
<dbReference type="InterPro" id="IPR026234">
    <property type="entry name" value="MRGPCRFAMILY"/>
</dbReference>
<comment type="similarity">
    <text evidence="9">Belongs to the G-protein coupled receptor 1 family.</text>
</comment>
<dbReference type="PROSITE" id="PS50262">
    <property type="entry name" value="G_PROTEIN_RECEP_F1_2"/>
    <property type="match status" value="1"/>
</dbReference>
<keyword evidence="4 11" id="KW-1133">Transmembrane helix</keyword>
<dbReference type="Pfam" id="PF00001">
    <property type="entry name" value="7tm_1"/>
    <property type="match status" value="1"/>
</dbReference>
<dbReference type="Ensembl" id="ENSOCUT00000021441.2">
    <property type="protein sequence ID" value="ENSOCUP00000022700.2"/>
    <property type="gene ID" value="ENSOCUG00000008648.4"/>
</dbReference>
<evidence type="ECO:0000256" key="2">
    <source>
        <dbReference type="ARBA" id="ARBA00022475"/>
    </source>
</evidence>
<dbReference type="InterPro" id="IPR000276">
    <property type="entry name" value="GPCR_Rhodpsn"/>
</dbReference>
<dbReference type="GeneTree" id="ENSGT01030000234639"/>
<feature type="transmembrane region" description="Helical" evidence="11">
    <location>
        <begin position="234"/>
        <end position="262"/>
    </location>
</feature>
<proteinExistence type="inferred from homology"/>
<dbReference type="FunCoup" id="G1U023">
    <property type="interactions" value="7"/>
</dbReference>
<evidence type="ECO:0000256" key="11">
    <source>
        <dbReference type="SAM" id="Phobius"/>
    </source>
</evidence>
<dbReference type="PRINTS" id="PR00237">
    <property type="entry name" value="GPCRRHODOPSN"/>
</dbReference>
<dbReference type="AlphaFoldDB" id="G1U023"/>
<reference evidence="13 14" key="1">
    <citation type="journal article" date="2011" name="Nature">
        <title>A high-resolution map of human evolutionary constraint using 29 mammals.</title>
        <authorList>
            <person name="Lindblad-Toh K."/>
            <person name="Garber M."/>
            <person name="Zuk O."/>
            <person name="Lin M.F."/>
            <person name="Parker B.J."/>
            <person name="Washietl S."/>
            <person name="Kheradpour P."/>
            <person name="Ernst J."/>
            <person name="Jordan G."/>
            <person name="Mauceli E."/>
            <person name="Ward L.D."/>
            <person name="Lowe C.B."/>
            <person name="Holloway A.K."/>
            <person name="Clamp M."/>
            <person name="Gnerre S."/>
            <person name="Alfoldi J."/>
            <person name="Beal K."/>
            <person name="Chang J."/>
            <person name="Clawson H."/>
            <person name="Cuff J."/>
            <person name="Di Palma F."/>
            <person name="Fitzgerald S."/>
            <person name="Flicek P."/>
            <person name="Guttman M."/>
            <person name="Hubisz M.J."/>
            <person name="Jaffe D.B."/>
            <person name="Jungreis I."/>
            <person name="Kent W.J."/>
            <person name="Kostka D."/>
            <person name="Lara M."/>
            <person name="Martins A.L."/>
            <person name="Massingham T."/>
            <person name="Moltke I."/>
            <person name="Raney B.J."/>
            <person name="Rasmussen M.D."/>
            <person name="Robinson J."/>
            <person name="Stark A."/>
            <person name="Vilella A.J."/>
            <person name="Wen J."/>
            <person name="Xie X."/>
            <person name="Zody M.C."/>
            <person name="Baldwin J."/>
            <person name="Bloom T."/>
            <person name="Chin C.W."/>
            <person name="Heiman D."/>
            <person name="Nicol R."/>
            <person name="Nusbaum C."/>
            <person name="Young S."/>
            <person name="Wilkinson J."/>
            <person name="Worley K.C."/>
            <person name="Kovar C.L."/>
            <person name="Muzny D.M."/>
            <person name="Gibbs R.A."/>
            <person name="Cree A."/>
            <person name="Dihn H.H."/>
            <person name="Fowler G."/>
            <person name="Jhangiani S."/>
            <person name="Joshi V."/>
            <person name="Lee S."/>
            <person name="Lewis L.R."/>
            <person name="Nazareth L.V."/>
            <person name="Okwuonu G."/>
            <person name="Santibanez J."/>
            <person name="Warren W.C."/>
            <person name="Mardis E.R."/>
            <person name="Weinstock G.M."/>
            <person name="Wilson R.K."/>
            <person name="Delehaunty K."/>
            <person name="Dooling D."/>
            <person name="Fronik C."/>
            <person name="Fulton L."/>
            <person name="Fulton B."/>
            <person name="Graves T."/>
            <person name="Minx P."/>
            <person name="Sodergren E."/>
            <person name="Birney E."/>
            <person name="Margulies E.H."/>
            <person name="Herrero J."/>
            <person name="Green E.D."/>
            <person name="Haussler D."/>
            <person name="Siepel A."/>
            <person name="Goldman N."/>
            <person name="Pollard K.S."/>
            <person name="Pedersen J.S."/>
            <person name="Lander E.S."/>
            <person name="Kellis M."/>
        </authorList>
    </citation>
    <scope>NUCLEOTIDE SEQUENCE [LARGE SCALE GENOMIC DNA]</scope>
    <source>
        <strain evidence="13 14">Thorbecke inbred</strain>
    </source>
</reference>
<evidence type="ECO:0000259" key="12">
    <source>
        <dbReference type="PROSITE" id="PS50262"/>
    </source>
</evidence>
<feature type="transmembrane region" description="Helical" evidence="11">
    <location>
        <begin position="43"/>
        <end position="68"/>
    </location>
</feature>
<feature type="transmembrane region" description="Helical" evidence="11">
    <location>
        <begin position="80"/>
        <end position="97"/>
    </location>
</feature>
<dbReference type="FunFam" id="1.20.1070.10:FF:000140">
    <property type="entry name" value="Mas-related G-protein coupled receptor member X2"/>
    <property type="match status" value="1"/>
</dbReference>
<evidence type="ECO:0000256" key="8">
    <source>
        <dbReference type="ARBA" id="ARBA00023224"/>
    </source>
</evidence>
<evidence type="ECO:0000313" key="14">
    <source>
        <dbReference type="Proteomes" id="UP000001811"/>
    </source>
</evidence>